<evidence type="ECO:0000313" key="1">
    <source>
        <dbReference type="EMBL" id="KAJ7998241.1"/>
    </source>
</evidence>
<sequence>MSLGFPSHWERIATTLNSYRSTLTMKDLYLGDVTETLPVNLLFRSKHVIPGNRGLAEALSISNNMSGVVMELKSWLSLIDLHNWPRSHCIHLQLLYLQALCRDAVPQEGDSGLEEGTFLTLDV</sequence>
<proteinExistence type="predicted"/>
<protein>
    <submittedName>
        <fullName evidence="1">Uncharacterized protein</fullName>
    </submittedName>
</protein>
<organism evidence="1 2">
    <name type="scientific">Dallia pectoralis</name>
    <name type="common">Alaska blackfish</name>
    <dbReference type="NCBI Taxonomy" id="75939"/>
    <lineage>
        <taxon>Eukaryota</taxon>
        <taxon>Metazoa</taxon>
        <taxon>Chordata</taxon>
        <taxon>Craniata</taxon>
        <taxon>Vertebrata</taxon>
        <taxon>Euteleostomi</taxon>
        <taxon>Actinopterygii</taxon>
        <taxon>Neopterygii</taxon>
        <taxon>Teleostei</taxon>
        <taxon>Protacanthopterygii</taxon>
        <taxon>Esociformes</taxon>
        <taxon>Umbridae</taxon>
        <taxon>Dallia</taxon>
    </lineage>
</organism>
<comment type="caution">
    <text evidence="1">The sequence shown here is derived from an EMBL/GenBank/DDBJ whole genome shotgun (WGS) entry which is preliminary data.</text>
</comment>
<evidence type="ECO:0000313" key="2">
    <source>
        <dbReference type="Proteomes" id="UP001157502"/>
    </source>
</evidence>
<gene>
    <name evidence="1" type="ORF">DPEC_G00220560</name>
</gene>
<keyword evidence="2" id="KW-1185">Reference proteome</keyword>
<name>A0ACC2G3T2_DALPE</name>
<reference evidence="1" key="1">
    <citation type="submission" date="2021-05" db="EMBL/GenBank/DDBJ databases">
        <authorList>
            <person name="Pan Q."/>
            <person name="Jouanno E."/>
            <person name="Zahm M."/>
            <person name="Klopp C."/>
            <person name="Cabau C."/>
            <person name="Louis A."/>
            <person name="Berthelot C."/>
            <person name="Parey E."/>
            <person name="Roest Crollius H."/>
            <person name="Montfort J."/>
            <person name="Robinson-Rechavi M."/>
            <person name="Bouchez O."/>
            <person name="Lampietro C."/>
            <person name="Lopez Roques C."/>
            <person name="Donnadieu C."/>
            <person name="Postlethwait J."/>
            <person name="Bobe J."/>
            <person name="Dillon D."/>
            <person name="Chandos A."/>
            <person name="von Hippel F."/>
            <person name="Guiguen Y."/>
        </authorList>
    </citation>
    <scope>NUCLEOTIDE SEQUENCE</scope>
    <source>
        <strain evidence="1">YG-Jan2019</strain>
    </source>
</reference>
<dbReference type="EMBL" id="CM055745">
    <property type="protein sequence ID" value="KAJ7998241.1"/>
    <property type="molecule type" value="Genomic_DNA"/>
</dbReference>
<dbReference type="Proteomes" id="UP001157502">
    <property type="component" value="Chromosome 18"/>
</dbReference>
<accession>A0ACC2G3T2</accession>